<accession>A0A5B7JMA1</accession>
<keyword evidence="2" id="KW-1185">Reference proteome</keyword>
<gene>
    <name evidence="1" type="ORF">E2C01_089399</name>
</gene>
<organism evidence="1 2">
    <name type="scientific">Portunus trituberculatus</name>
    <name type="common">Swimming crab</name>
    <name type="synonym">Neptunus trituberculatus</name>
    <dbReference type="NCBI Taxonomy" id="210409"/>
    <lineage>
        <taxon>Eukaryota</taxon>
        <taxon>Metazoa</taxon>
        <taxon>Ecdysozoa</taxon>
        <taxon>Arthropoda</taxon>
        <taxon>Crustacea</taxon>
        <taxon>Multicrustacea</taxon>
        <taxon>Malacostraca</taxon>
        <taxon>Eumalacostraca</taxon>
        <taxon>Eucarida</taxon>
        <taxon>Decapoda</taxon>
        <taxon>Pleocyemata</taxon>
        <taxon>Brachyura</taxon>
        <taxon>Eubrachyura</taxon>
        <taxon>Portunoidea</taxon>
        <taxon>Portunidae</taxon>
        <taxon>Portuninae</taxon>
        <taxon>Portunus</taxon>
    </lineage>
</organism>
<proteinExistence type="predicted"/>
<sequence>MGVSVRPRTRQALLKARAVSVSSALSKSGDTFMWLQFT</sequence>
<comment type="caution">
    <text evidence="1">The sequence shown here is derived from an EMBL/GenBank/DDBJ whole genome shotgun (WGS) entry which is preliminary data.</text>
</comment>
<dbReference type="EMBL" id="VSRR010097770">
    <property type="protein sequence ID" value="MPC94237.1"/>
    <property type="molecule type" value="Genomic_DNA"/>
</dbReference>
<evidence type="ECO:0000313" key="1">
    <source>
        <dbReference type="EMBL" id="MPC94237.1"/>
    </source>
</evidence>
<reference evidence="1 2" key="1">
    <citation type="submission" date="2019-05" db="EMBL/GenBank/DDBJ databases">
        <title>Another draft genome of Portunus trituberculatus and its Hox gene families provides insights of decapod evolution.</title>
        <authorList>
            <person name="Jeong J.-H."/>
            <person name="Song I."/>
            <person name="Kim S."/>
            <person name="Choi T."/>
            <person name="Kim D."/>
            <person name="Ryu S."/>
            <person name="Kim W."/>
        </authorList>
    </citation>
    <scope>NUCLEOTIDE SEQUENCE [LARGE SCALE GENOMIC DNA]</scope>
    <source>
        <tissue evidence="1">Muscle</tissue>
    </source>
</reference>
<dbReference type="Proteomes" id="UP000324222">
    <property type="component" value="Unassembled WGS sequence"/>
</dbReference>
<evidence type="ECO:0000313" key="2">
    <source>
        <dbReference type="Proteomes" id="UP000324222"/>
    </source>
</evidence>
<dbReference type="AlphaFoldDB" id="A0A5B7JMA1"/>
<protein>
    <submittedName>
        <fullName evidence="1">Uncharacterized protein</fullName>
    </submittedName>
</protein>
<name>A0A5B7JMA1_PORTR</name>